<sequence length="416" mass="44322">MDKAGLLARIEADRDVIIGFLADFVRAPSPNPPGDTREATAVVTRFLAERSLPHRVLAAQDHLPNVVGSFEGGAPGSHLVLNGHIDVFPAGDGWTRDPWSGEIEGSRLWGRGTADMKAGTAASIMAYAYLFPHRESLRGRLTLTAVSDEETGGKYGAKYLLENFAEECLGDAVLNGEPGGLQTVRFGEKGTLRLTFTTRTTGGFGAATHRSANAVKLAARLIGELEELTDFPVSLPTPLKAILDEPGTVAALDSAMGPGTMEMIGKVSVNIGVIRGGAKVNMIPGLCETQVDIRLPPGLDKAPIMARIHEILRRHPETMVEEQAAASNPASWSDPAHPLVGLVQANVRALGHETPLPACSLGGSDCKFWRYRGIPAFYYGVSPDRLAGPDEGVDLDEFLHVVKVHAATAWDYLGGP</sequence>
<dbReference type="InterPro" id="IPR011650">
    <property type="entry name" value="Peptidase_M20_dimer"/>
</dbReference>
<dbReference type="GO" id="GO:0016787">
    <property type="term" value="F:hydrolase activity"/>
    <property type="evidence" value="ECO:0007669"/>
    <property type="project" value="UniProtKB-KW"/>
</dbReference>
<keyword evidence="4" id="KW-0862">Zinc</keyword>
<dbReference type="Gene3D" id="3.40.630.10">
    <property type="entry name" value="Zn peptidases"/>
    <property type="match status" value="2"/>
</dbReference>
<dbReference type="OrthoDB" id="9809784at2"/>
<dbReference type="Pfam" id="PF07687">
    <property type="entry name" value="M20_dimer"/>
    <property type="match status" value="1"/>
</dbReference>
<evidence type="ECO:0000256" key="3">
    <source>
        <dbReference type="ARBA" id="ARBA00022801"/>
    </source>
</evidence>
<dbReference type="GO" id="GO:0046872">
    <property type="term" value="F:metal ion binding"/>
    <property type="evidence" value="ECO:0007669"/>
    <property type="project" value="UniProtKB-KW"/>
</dbReference>
<dbReference type="InterPro" id="IPR036264">
    <property type="entry name" value="Bact_exopeptidase_dim_dom"/>
</dbReference>
<organism evidence="6 7">
    <name type="scientific">Muricoccus roseus</name>
    <dbReference type="NCBI Taxonomy" id="198092"/>
    <lineage>
        <taxon>Bacteria</taxon>
        <taxon>Pseudomonadati</taxon>
        <taxon>Pseudomonadota</taxon>
        <taxon>Alphaproteobacteria</taxon>
        <taxon>Acetobacterales</taxon>
        <taxon>Roseomonadaceae</taxon>
        <taxon>Muricoccus</taxon>
    </lineage>
</organism>
<evidence type="ECO:0000256" key="2">
    <source>
        <dbReference type="ARBA" id="ARBA00022723"/>
    </source>
</evidence>
<evidence type="ECO:0000313" key="6">
    <source>
        <dbReference type="EMBL" id="SHK41639.1"/>
    </source>
</evidence>
<dbReference type="EMBL" id="FQZF01000052">
    <property type="protein sequence ID" value="SHK41639.1"/>
    <property type="molecule type" value="Genomic_DNA"/>
</dbReference>
<dbReference type="InterPro" id="IPR002933">
    <property type="entry name" value="Peptidase_M20"/>
</dbReference>
<dbReference type="SUPFAM" id="SSF55031">
    <property type="entry name" value="Bacterial exopeptidase dimerisation domain"/>
    <property type="match status" value="1"/>
</dbReference>
<dbReference type="Proteomes" id="UP000184387">
    <property type="component" value="Unassembled WGS sequence"/>
</dbReference>
<dbReference type="InterPro" id="IPR001261">
    <property type="entry name" value="ArgE/DapE_CS"/>
</dbReference>
<dbReference type="Pfam" id="PF01546">
    <property type="entry name" value="Peptidase_M20"/>
    <property type="match status" value="1"/>
</dbReference>
<name>A0A1M6SAI4_9PROT</name>
<evidence type="ECO:0000256" key="4">
    <source>
        <dbReference type="ARBA" id="ARBA00022833"/>
    </source>
</evidence>
<evidence type="ECO:0000313" key="7">
    <source>
        <dbReference type="Proteomes" id="UP000184387"/>
    </source>
</evidence>
<dbReference type="AlphaFoldDB" id="A0A1M6SAI4"/>
<dbReference type="SUPFAM" id="SSF53187">
    <property type="entry name" value="Zn-dependent exopeptidases"/>
    <property type="match status" value="1"/>
</dbReference>
<reference evidence="6 7" key="1">
    <citation type="submission" date="2016-11" db="EMBL/GenBank/DDBJ databases">
        <authorList>
            <person name="Jaros S."/>
            <person name="Januszkiewicz K."/>
            <person name="Wedrychowicz H."/>
        </authorList>
    </citation>
    <scope>NUCLEOTIDE SEQUENCE [LARGE SCALE GENOMIC DNA]</scope>
    <source>
        <strain evidence="6 7">DSM 14916</strain>
    </source>
</reference>
<dbReference type="Gene3D" id="3.30.70.360">
    <property type="match status" value="1"/>
</dbReference>
<dbReference type="InterPro" id="IPR050072">
    <property type="entry name" value="Peptidase_M20A"/>
</dbReference>
<feature type="domain" description="Peptidase M20 dimerisation" evidence="5">
    <location>
        <begin position="187"/>
        <end position="316"/>
    </location>
</feature>
<evidence type="ECO:0000256" key="1">
    <source>
        <dbReference type="ARBA" id="ARBA00001947"/>
    </source>
</evidence>
<dbReference type="PANTHER" id="PTHR43808:SF32">
    <property type="entry name" value="ARGE_DAPE-RELATED DEACYLASE"/>
    <property type="match status" value="1"/>
</dbReference>
<dbReference type="STRING" id="198092.SAMN02745194_04871"/>
<comment type="cofactor">
    <cofactor evidence="1">
        <name>Zn(2+)</name>
        <dbReference type="ChEBI" id="CHEBI:29105"/>
    </cofactor>
</comment>
<accession>A0A1M6SAI4</accession>
<protein>
    <submittedName>
        <fullName evidence="6">Acetylornithine deacetylase/Succinyl-diaminopimelate desuccinylase</fullName>
    </submittedName>
</protein>
<keyword evidence="3" id="KW-0378">Hydrolase</keyword>
<evidence type="ECO:0000259" key="5">
    <source>
        <dbReference type="Pfam" id="PF07687"/>
    </source>
</evidence>
<proteinExistence type="predicted"/>
<dbReference type="RefSeq" id="WP_073140198.1">
    <property type="nucleotide sequence ID" value="NZ_FQZF01000052.1"/>
</dbReference>
<keyword evidence="2" id="KW-0479">Metal-binding</keyword>
<keyword evidence="7" id="KW-1185">Reference proteome</keyword>
<dbReference type="PANTHER" id="PTHR43808">
    <property type="entry name" value="ACETYLORNITHINE DEACETYLASE"/>
    <property type="match status" value="1"/>
</dbReference>
<gene>
    <name evidence="6" type="ORF">SAMN02745194_04871</name>
</gene>
<dbReference type="PROSITE" id="PS00759">
    <property type="entry name" value="ARGE_DAPE_CPG2_2"/>
    <property type="match status" value="1"/>
</dbReference>